<dbReference type="EMBL" id="CBTN010000123">
    <property type="protein sequence ID" value="CDH61032.1"/>
    <property type="molecule type" value="Genomic_DNA"/>
</dbReference>
<name>A0A068SGU7_9FUNG</name>
<evidence type="ECO:0000313" key="1">
    <source>
        <dbReference type="EMBL" id="CDH61032.1"/>
    </source>
</evidence>
<accession>A0A068SGU7</accession>
<reference evidence="1" key="1">
    <citation type="submission" date="2013-08" db="EMBL/GenBank/DDBJ databases">
        <title>Gene expansion shapes genome architecture in the human pathogen Lichtheimia corymbifera: an evolutionary genomics analysis in the ancient terrestrial Mucorales (Mucoromycotina).</title>
        <authorList>
            <person name="Schwartze V.U."/>
            <person name="Winter S."/>
            <person name="Shelest E."/>
            <person name="Marcet-Houben M."/>
            <person name="Horn F."/>
            <person name="Wehner S."/>
            <person name="Hoffmann K."/>
            <person name="Riege K."/>
            <person name="Sammeth M."/>
            <person name="Nowrousian M."/>
            <person name="Valiante V."/>
            <person name="Linde J."/>
            <person name="Jacobsen I.D."/>
            <person name="Marz M."/>
            <person name="Brakhage A.A."/>
            <person name="Gabaldon T."/>
            <person name="Bocker S."/>
            <person name="Voigt K."/>
        </authorList>
    </citation>
    <scope>NUCLEOTIDE SEQUENCE [LARGE SCALE GENOMIC DNA]</scope>
    <source>
        <strain evidence="1">FSU 9682</strain>
    </source>
</reference>
<dbReference type="AlphaFoldDB" id="A0A068SGU7"/>
<gene>
    <name evidence="1" type="ORF">LCOR_11807.1</name>
</gene>
<proteinExistence type="predicted"/>
<dbReference type="VEuPathDB" id="FungiDB:LCOR_11807.1"/>
<organism evidence="1 2">
    <name type="scientific">Lichtheimia corymbifera JMRC:FSU:9682</name>
    <dbReference type="NCBI Taxonomy" id="1263082"/>
    <lineage>
        <taxon>Eukaryota</taxon>
        <taxon>Fungi</taxon>
        <taxon>Fungi incertae sedis</taxon>
        <taxon>Mucoromycota</taxon>
        <taxon>Mucoromycotina</taxon>
        <taxon>Mucoromycetes</taxon>
        <taxon>Mucorales</taxon>
        <taxon>Lichtheimiaceae</taxon>
        <taxon>Lichtheimia</taxon>
    </lineage>
</organism>
<keyword evidence="2" id="KW-1185">Reference proteome</keyword>
<sequence length="85" mass="8999">MGGRVAVSRAAIAARKGATFLRSNFTNYAIQQQAPAGSTQDSGVHSNTTYLMGESRVFIPGLSTPRSLYIAAFVLNMLEDGTCGQ</sequence>
<evidence type="ECO:0000313" key="2">
    <source>
        <dbReference type="Proteomes" id="UP000027586"/>
    </source>
</evidence>
<comment type="caution">
    <text evidence="1">The sequence shown here is derived from an EMBL/GenBank/DDBJ whole genome shotgun (WGS) entry which is preliminary data.</text>
</comment>
<dbReference type="Proteomes" id="UP000027586">
    <property type="component" value="Unassembled WGS sequence"/>
</dbReference>
<protein>
    <submittedName>
        <fullName evidence="1">Uncharacterized protein</fullName>
    </submittedName>
</protein>